<evidence type="ECO:0000256" key="1">
    <source>
        <dbReference type="SAM" id="MobiDB-lite"/>
    </source>
</evidence>
<dbReference type="OrthoDB" id="1629525at2"/>
<proteinExistence type="predicted"/>
<feature type="region of interest" description="Disordered" evidence="1">
    <location>
        <begin position="133"/>
        <end position="157"/>
    </location>
</feature>
<gene>
    <name evidence="3" type="ORF">HMPREF9429_01049</name>
</gene>
<feature type="transmembrane region" description="Helical" evidence="2">
    <location>
        <begin position="58"/>
        <end position="77"/>
    </location>
</feature>
<dbReference type="Proteomes" id="UP000003195">
    <property type="component" value="Unassembled WGS sequence"/>
</dbReference>
<keyword evidence="2" id="KW-1133">Transmembrane helix</keyword>
<accession>E2ZCU5</accession>
<dbReference type="AlphaFoldDB" id="E2ZCU5"/>
<keyword evidence="2" id="KW-0472">Membrane</keyword>
<evidence type="ECO:0000313" key="3">
    <source>
        <dbReference type="EMBL" id="EFQ03866.1"/>
    </source>
</evidence>
<sequence>MKQTDRDKAERVRSAKVWLDKAEESFRSSSDVQGELSLLLAEAEMKNLRKNHGAGKNLMRYGAVATAIAIALLWLALGQAARHGEIRATYTAPPSEVGTEWVKAEPLRYEAPPRQEGAVQVPAQTGEAVQTYTEGDTQVSVHTTQPEQVSAPAASQVMTSAQVQETVQAARHSLRSTESIQK</sequence>
<evidence type="ECO:0000256" key="2">
    <source>
        <dbReference type="SAM" id="Phobius"/>
    </source>
</evidence>
<protein>
    <submittedName>
        <fullName evidence="3">Uncharacterized protein</fullName>
    </submittedName>
</protein>
<name>E2ZCU5_9FIRM</name>
<dbReference type="RefSeq" id="WP_006942129.1">
    <property type="nucleotide sequence ID" value="NZ_GL538208.1"/>
</dbReference>
<keyword evidence="2" id="KW-0812">Transmembrane</keyword>
<dbReference type="eggNOG" id="ENOG5033I4S">
    <property type="taxonomic scope" value="Bacteria"/>
</dbReference>
<dbReference type="EMBL" id="AECS01000037">
    <property type="protein sequence ID" value="EFQ03866.1"/>
    <property type="molecule type" value="Genomic_DNA"/>
</dbReference>
<evidence type="ECO:0000313" key="4">
    <source>
        <dbReference type="Proteomes" id="UP000003195"/>
    </source>
</evidence>
<organism evidence="3 4">
    <name type="scientific">Megasphaera micronuciformis F0359</name>
    <dbReference type="NCBI Taxonomy" id="706434"/>
    <lineage>
        <taxon>Bacteria</taxon>
        <taxon>Bacillati</taxon>
        <taxon>Bacillota</taxon>
        <taxon>Negativicutes</taxon>
        <taxon>Veillonellales</taxon>
        <taxon>Veillonellaceae</taxon>
        <taxon>Megasphaera</taxon>
    </lineage>
</organism>
<reference evidence="3 4" key="1">
    <citation type="submission" date="2010-08" db="EMBL/GenBank/DDBJ databases">
        <authorList>
            <person name="Weinstock G."/>
            <person name="Sodergren E."/>
            <person name="Clifton S."/>
            <person name="Fulton L."/>
            <person name="Fulton B."/>
            <person name="Courtney L."/>
            <person name="Fronick C."/>
            <person name="Harrison M."/>
            <person name="Strong C."/>
            <person name="Farmer C."/>
            <person name="Delahaunty K."/>
            <person name="Markovic C."/>
            <person name="Hall O."/>
            <person name="Minx P."/>
            <person name="Tomlinson C."/>
            <person name="Mitreva M."/>
            <person name="Hou S."/>
            <person name="Chen J."/>
            <person name="Wollam A."/>
            <person name="Pepin K.H."/>
            <person name="Johnson M."/>
            <person name="Bhonagiri V."/>
            <person name="Zhang X."/>
            <person name="Suruliraj S."/>
            <person name="Warren W."/>
            <person name="Chinwalla A."/>
            <person name="Mardis E.R."/>
            <person name="Wilson R.K."/>
        </authorList>
    </citation>
    <scope>NUCLEOTIDE SEQUENCE [LARGE SCALE GENOMIC DNA]</scope>
    <source>
        <strain evidence="3 4">F0359</strain>
    </source>
</reference>
<keyword evidence="4" id="KW-1185">Reference proteome</keyword>
<dbReference type="STRING" id="706434.HMPREF9429_01049"/>
<feature type="compositionally biased region" description="Polar residues" evidence="1">
    <location>
        <begin position="133"/>
        <end position="148"/>
    </location>
</feature>
<comment type="caution">
    <text evidence="3">The sequence shown here is derived from an EMBL/GenBank/DDBJ whole genome shotgun (WGS) entry which is preliminary data.</text>
</comment>
<dbReference type="HOGENOM" id="CLU_117153_0_0_9"/>